<protein>
    <submittedName>
        <fullName evidence="2">Uncharacterized protein</fullName>
    </submittedName>
</protein>
<dbReference type="EMBL" id="DPRK01000196">
    <property type="protein sequence ID" value="HCY82311.1"/>
    <property type="molecule type" value="Genomic_DNA"/>
</dbReference>
<dbReference type="AlphaFoldDB" id="A0A3D6BST2"/>
<sequence length="65" mass="7621">MKKIYFPLLLLLSASVFAQDKKQALQKFDVSDMETSVLITSSPIFELETYNEKTINNYNFYQAYK</sequence>
<comment type="caution">
    <text evidence="2">The sequence shown here is derived from an EMBL/GenBank/DDBJ whole genome shotgun (WGS) entry which is preliminary data.</text>
</comment>
<name>A0A3D6BST2_9FLAO</name>
<accession>A0A3D6BST2</accession>
<reference evidence="2 3" key="1">
    <citation type="journal article" date="2018" name="Nat. Biotechnol.">
        <title>A standardized bacterial taxonomy based on genome phylogeny substantially revises the tree of life.</title>
        <authorList>
            <person name="Parks D.H."/>
            <person name="Chuvochina M."/>
            <person name="Waite D.W."/>
            <person name="Rinke C."/>
            <person name="Skarshewski A."/>
            <person name="Chaumeil P.A."/>
            <person name="Hugenholtz P."/>
        </authorList>
    </citation>
    <scope>NUCLEOTIDE SEQUENCE [LARGE SCALE GENOMIC DNA]</scope>
    <source>
        <strain evidence="2">UBA10227</strain>
    </source>
</reference>
<evidence type="ECO:0000313" key="2">
    <source>
        <dbReference type="EMBL" id="HCY82311.1"/>
    </source>
</evidence>
<feature type="chain" id="PRO_5017766154" evidence="1">
    <location>
        <begin position="19"/>
        <end position="65"/>
    </location>
</feature>
<keyword evidence="1" id="KW-0732">Signal</keyword>
<feature type="non-terminal residue" evidence="2">
    <location>
        <position position="65"/>
    </location>
</feature>
<organism evidence="2 3">
    <name type="scientific">Xanthomarina gelatinilytica</name>
    <dbReference type="NCBI Taxonomy" id="1137281"/>
    <lineage>
        <taxon>Bacteria</taxon>
        <taxon>Pseudomonadati</taxon>
        <taxon>Bacteroidota</taxon>
        <taxon>Flavobacteriia</taxon>
        <taxon>Flavobacteriales</taxon>
        <taxon>Flavobacteriaceae</taxon>
        <taxon>Xanthomarina</taxon>
    </lineage>
</organism>
<proteinExistence type="predicted"/>
<evidence type="ECO:0000313" key="3">
    <source>
        <dbReference type="Proteomes" id="UP000263268"/>
    </source>
</evidence>
<feature type="signal peptide" evidence="1">
    <location>
        <begin position="1"/>
        <end position="18"/>
    </location>
</feature>
<gene>
    <name evidence="2" type="ORF">DHV22_12285</name>
</gene>
<dbReference type="Proteomes" id="UP000263268">
    <property type="component" value="Unassembled WGS sequence"/>
</dbReference>
<evidence type="ECO:0000256" key="1">
    <source>
        <dbReference type="SAM" id="SignalP"/>
    </source>
</evidence>